<protein>
    <recommendedName>
        <fullName evidence="4">LysM domain-containing protein</fullName>
    </recommendedName>
</protein>
<dbReference type="Proteomes" id="UP000229681">
    <property type="component" value="Unassembled WGS sequence"/>
</dbReference>
<keyword evidence="1" id="KW-0732">Signal</keyword>
<proteinExistence type="predicted"/>
<dbReference type="EMBL" id="PGTM01000067">
    <property type="protein sequence ID" value="PJF36260.1"/>
    <property type="molecule type" value="Genomic_DNA"/>
</dbReference>
<reference evidence="2 3" key="1">
    <citation type="submission" date="2017-11" db="EMBL/GenBank/DDBJ databases">
        <title>Evolution of Phototrophy in the Chloroflexi Phylum Driven by Horizontal Gene Transfer.</title>
        <authorList>
            <person name="Ward L.M."/>
            <person name="Hemp J."/>
            <person name="Shih P.M."/>
            <person name="Mcglynn S.E."/>
            <person name="Fischer W."/>
        </authorList>
    </citation>
    <scope>NUCLEOTIDE SEQUENCE [LARGE SCALE GENOMIC DNA]</scope>
    <source>
        <strain evidence="2">JP3_13</strain>
    </source>
</reference>
<name>A0A2M8PFD3_9CHLR</name>
<evidence type="ECO:0000313" key="3">
    <source>
        <dbReference type="Proteomes" id="UP000229681"/>
    </source>
</evidence>
<dbReference type="AlphaFoldDB" id="A0A2M8PFD3"/>
<feature type="signal peptide" evidence="1">
    <location>
        <begin position="1"/>
        <end position="30"/>
    </location>
</feature>
<feature type="chain" id="PRO_5030053713" description="LysM domain-containing protein" evidence="1">
    <location>
        <begin position="31"/>
        <end position="296"/>
    </location>
</feature>
<comment type="caution">
    <text evidence="2">The sequence shown here is derived from an EMBL/GenBank/DDBJ whole genome shotgun (WGS) entry which is preliminary data.</text>
</comment>
<gene>
    <name evidence="2" type="ORF">CUN49_06320</name>
</gene>
<evidence type="ECO:0008006" key="4">
    <source>
        <dbReference type="Google" id="ProtNLM"/>
    </source>
</evidence>
<evidence type="ECO:0000313" key="2">
    <source>
        <dbReference type="EMBL" id="PJF36260.1"/>
    </source>
</evidence>
<organism evidence="2 3">
    <name type="scientific">Candidatus Thermofonsia Clade 1 bacterium</name>
    <dbReference type="NCBI Taxonomy" id="2364210"/>
    <lineage>
        <taxon>Bacteria</taxon>
        <taxon>Bacillati</taxon>
        <taxon>Chloroflexota</taxon>
        <taxon>Candidatus Thermofontia</taxon>
        <taxon>Candidatus Thermofonsia Clade 1</taxon>
    </lineage>
</organism>
<sequence>MKRITKGLLAVAVAVALVGGLALSATTVEAQGGRGGKGWDFSGAGLWIGVCSTTDYTSVAAQALNMTPTELRVALAGGASLTRIAAQKGVDITTVQEALRTARLAEVDQALADGLITAAQAEQLKALLNAQPQAPMMPGLRERGKWFGLRIGRVNFPAGVSARNTVKPYPVAAQALGMSCADLVKALQGGQSIAQVAASKGVALQTVVDALSKAYGDALTKDVEEGLVAPARAEALRAQIVNNVLGIVSRPHARLGIGVPHIGRDRRGQFFGEWFEDGELGEHDMTFFGEWFEDGD</sequence>
<accession>A0A2M8PFD3</accession>
<evidence type="ECO:0000256" key="1">
    <source>
        <dbReference type="SAM" id="SignalP"/>
    </source>
</evidence>